<evidence type="ECO:0008006" key="4">
    <source>
        <dbReference type="Google" id="ProtNLM"/>
    </source>
</evidence>
<dbReference type="GO" id="GO:0030544">
    <property type="term" value="F:Hsp70 protein binding"/>
    <property type="evidence" value="ECO:0007669"/>
    <property type="project" value="TreeGrafter"/>
</dbReference>
<keyword evidence="1" id="KW-0802">TPR repeat</keyword>
<comment type="caution">
    <text evidence="2">The sequence shown here is derived from an EMBL/GenBank/DDBJ whole genome shotgun (WGS) entry which is preliminary data.</text>
</comment>
<dbReference type="PANTHER" id="PTHR46035">
    <property type="entry name" value="TETRATRICOPEPTIDE REPEAT PROTEIN 4"/>
    <property type="match status" value="1"/>
</dbReference>
<evidence type="ECO:0000256" key="1">
    <source>
        <dbReference type="PROSITE-ProRule" id="PRU00339"/>
    </source>
</evidence>
<accession>A0AAU9Y2U5</accession>
<protein>
    <recommendedName>
        <fullName evidence="4">Hsp70/Hsp90 organizing protein-like protein</fullName>
    </recommendedName>
</protein>
<feature type="repeat" description="TPR" evidence="1">
    <location>
        <begin position="157"/>
        <end position="190"/>
    </location>
</feature>
<dbReference type="PROSITE" id="PS50005">
    <property type="entry name" value="TPR"/>
    <property type="match status" value="2"/>
</dbReference>
<feature type="repeat" description="TPR" evidence="1">
    <location>
        <begin position="195"/>
        <end position="228"/>
    </location>
</feature>
<proteinExistence type="predicted"/>
<dbReference type="SUPFAM" id="SSF48452">
    <property type="entry name" value="TPR-like"/>
    <property type="match status" value="2"/>
</dbReference>
<dbReference type="PANTHER" id="PTHR46035:SF1">
    <property type="entry name" value="TETRATRICOPEPTIDE REPEAT PROTEIN 4"/>
    <property type="match status" value="1"/>
</dbReference>
<sequence length="266" mass="30223">GNEAFKKGYFINAIHFYTKGIKMNCTEKELKAKLYNNRAISHFKLVYSLGDAEAAIELTPTFLEAIMRVCMIHSHWLLSYSLLNKMMNTERAVVMLLFLRRSSRISAKKSMQCSLQPVFDVTLGDAIDLDGIPCENEDLPDKENAPDFDEDTLRATADVYRNEGNEAFKKGDFINAIHFYTKGIKMNCNDKELKAKLYNNRAIAHFKLGNHQDSLRDAEAAIELNPTFLKAIVRGATACVELKRFEEAITWCDKGLAVSFEGIFHF</sequence>
<evidence type="ECO:0000313" key="3">
    <source>
        <dbReference type="Proteomes" id="UP001159428"/>
    </source>
</evidence>
<organism evidence="2 3">
    <name type="scientific">Pocillopora meandrina</name>
    <dbReference type="NCBI Taxonomy" id="46732"/>
    <lineage>
        <taxon>Eukaryota</taxon>
        <taxon>Metazoa</taxon>
        <taxon>Cnidaria</taxon>
        <taxon>Anthozoa</taxon>
        <taxon>Hexacorallia</taxon>
        <taxon>Scleractinia</taxon>
        <taxon>Astrocoeniina</taxon>
        <taxon>Pocilloporidae</taxon>
        <taxon>Pocillopora</taxon>
    </lineage>
</organism>
<reference evidence="2 3" key="1">
    <citation type="submission" date="2022-05" db="EMBL/GenBank/DDBJ databases">
        <authorList>
            <consortium name="Genoscope - CEA"/>
            <person name="William W."/>
        </authorList>
    </citation>
    <scope>NUCLEOTIDE SEQUENCE [LARGE SCALE GENOMIC DNA]</scope>
</reference>
<dbReference type="InterPro" id="IPR019734">
    <property type="entry name" value="TPR_rpt"/>
</dbReference>
<dbReference type="AlphaFoldDB" id="A0AAU9Y2U5"/>
<dbReference type="GO" id="GO:0006457">
    <property type="term" value="P:protein folding"/>
    <property type="evidence" value="ECO:0007669"/>
    <property type="project" value="TreeGrafter"/>
</dbReference>
<dbReference type="SMART" id="SM00028">
    <property type="entry name" value="TPR"/>
    <property type="match status" value="2"/>
</dbReference>
<feature type="non-terminal residue" evidence="2">
    <location>
        <position position="1"/>
    </location>
</feature>
<dbReference type="Proteomes" id="UP001159428">
    <property type="component" value="Unassembled WGS sequence"/>
</dbReference>
<evidence type="ECO:0000313" key="2">
    <source>
        <dbReference type="EMBL" id="CAH3165200.1"/>
    </source>
</evidence>
<keyword evidence="3" id="KW-1185">Reference proteome</keyword>
<dbReference type="Gene3D" id="1.25.40.10">
    <property type="entry name" value="Tetratricopeptide repeat domain"/>
    <property type="match status" value="2"/>
</dbReference>
<dbReference type="EMBL" id="CALNXJ010000114">
    <property type="protein sequence ID" value="CAH3165200.1"/>
    <property type="molecule type" value="Genomic_DNA"/>
</dbReference>
<name>A0AAU9Y2U5_9CNID</name>
<gene>
    <name evidence="2" type="ORF">PMEA_00003381</name>
</gene>
<dbReference type="GO" id="GO:0005634">
    <property type="term" value="C:nucleus"/>
    <property type="evidence" value="ECO:0007669"/>
    <property type="project" value="TreeGrafter"/>
</dbReference>
<dbReference type="GO" id="GO:0051879">
    <property type="term" value="F:Hsp90 protein binding"/>
    <property type="evidence" value="ECO:0007669"/>
    <property type="project" value="TreeGrafter"/>
</dbReference>
<dbReference type="Pfam" id="PF00515">
    <property type="entry name" value="TPR_1"/>
    <property type="match status" value="1"/>
</dbReference>
<dbReference type="GO" id="GO:0005829">
    <property type="term" value="C:cytosol"/>
    <property type="evidence" value="ECO:0007669"/>
    <property type="project" value="TreeGrafter"/>
</dbReference>
<dbReference type="InterPro" id="IPR011990">
    <property type="entry name" value="TPR-like_helical_dom_sf"/>
</dbReference>